<comment type="similarity">
    <text evidence="2">Belongs to the methyl-accepting chemotaxis (MCP) protein family.</text>
</comment>
<dbReference type="InterPro" id="IPR004089">
    <property type="entry name" value="MCPsignal_dom"/>
</dbReference>
<feature type="domain" description="Methyl-accepting transducer" evidence="6">
    <location>
        <begin position="214"/>
        <end position="450"/>
    </location>
</feature>
<evidence type="ECO:0000256" key="5">
    <source>
        <dbReference type="SAM" id="Phobius"/>
    </source>
</evidence>
<dbReference type="EMBL" id="QSFP01000004">
    <property type="protein sequence ID" value="RHA68608.1"/>
    <property type="molecule type" value="Genomic_DNA"/>
</dbReference>
<reference evidence="7 8" key="1">
    <citation type="submission" date="2018-08" db="EMBL/GenBank/DDBJ databases">
        <title>A genome reference for cultivated species of the human gut microbiota.</title>
        <authorList>
            <person name="Zou Y."/>
            <person name="Xue W."/>
            <person name="Luo G."/>
        </authorList>
    </citation>
    <scope>NUCLEOTIDE SEQUENCE [LARGE SCALE GENOMIC DNA]</scope>
    <source>
        <strain evidence="7 8">AM43-11</strain>
    </source>
</reference>
<evidence type="ECO:0000256" key="1">
    <source>
        <dbReference type="ARBA" id="ARBA00023224"/>
    </source>
</evidence>
<accession>A0A3R6A5V8</accession>
<dbReference type="Gene3D" id="1.10.287.950">
    <property type="entry name" value="Methyl-accepting chemotaxis protein"/>
    <property type="match status" value="1"/>
</dbReference>
<dbReference type="SUPFAM" id="SSF58104">
    <property type="entry name" value="Methyl-accepting chemotaxis protein (MCP) signaling domain"/>
    <property type="match status" value="1"/>
</dbReference>
<evidence type="ECO:0000313" key="8">
    <source>
        <dbReference type="Proteomes" id="UP000284465"/>
    </source>
</evidence>
<keyword evidence="5" id="KW-0812">Transmembrane</keyword>
<dbReference type="GO" id="GO:0016020">
    <property type="term" value="C:membrane"/>
    <property type="evidence" value="ECO:0007669"/>
    <property type="project" value="InterPro"/>
</dbReference>
<dbReference type="GO" id="GO:0007165">
    <property type="term" value="P:signal transduction"/>
    <property type="evidence" value="ECO:0007669"/>
    <property type="project" value="UniProtKB-KW"/>
</dbReference>
<evidence type="ECO:0000256" key="3">
    <source>
        <dbReference type="PROSITE-ProRule" id="PRU00284"/>
    </source>
</evidence>
<proteinExistence type="inferred from homology"/>
<feature type="transmembrane region" description="Helical" evidence="5">
    <location>
        <begin position="44"/>
        <end position="64"/>
    </location>
</feature>
<keyword evidence="5" id="KW-1133">Transmembrane helix</keyword>
<dbReference type="PANTHER" id="PTHR32089:SF41">
    <property type="entry name" value="METHYL-ACCEPTING CHEMOTAXIS PROTEIN"/>
    <property type="match status" value="1"/>
</dbReference>
<dbReference type="InterPro" id="IPR004090">
    <property type="entry name" value="Chemotax_Me-accpt_rcpt"/>
</dbReference>
<evidence type="ECO:0000313" key="7">
    <source>
        <dbReference type="EMBL" id="RHA68608.1"/>
    </source>
</evidence>
<evidence type="ECO:0000256" key="4">
    <source>
        <dbReference type="SAM" id="Coils"/>
    </source>
</evidence>
<dbReference type="GO" id="GO:0006935">
    <property type="term" value="P:chemotaxis"/>
    <property type="evidence" value="ECO:0007669"/>
    <property type="project" value="InterPro"/>
</dbReference>
<keyword evidence="5" id="KW-0472">Membrane</keyword>
<dbReference type="Pfam" id="PF07238">
    <property type="entry name" value="PilZ"/>
    <property type="match status" value="1"/>
</dbReference>
<evidence type="ECO:0000259" key="6">
    <source>
        <dbReference type="PROSITE" id="PS50111"/>
    </source>
</evidence>
<dbReference type="PROSITE" id="PS50111">
    <property type="entry name" value="CHEMOTAXIS_TRANSDUC_2"/>
    <property type="match status" value="1"/>
</dbReference>
<feature type="transmembrane region" description="Helical" evidence="5">
    <location>
        <begin position="155"/>
        <end position="173"/>
    </location>
</feature>
<keyword evidence="1 3" id="KW-0807">Transducer</keyword>
<dbReference type="GO" id="GO:0004888">
    <property type="term" value="F:transmembrane signaling receptor activity"/>
    <property type="evidence" value="ECO:0007669"/>
    <property type="project" value="InterPro"/>
</dbReference>
<protein>
    <submittedName>
        <fullName evidence="7">Methyl-accepting chemotaxis protein</fullName>
    </submittedName>
</protein>
<feature type="coiled-coil region" evidence="4">
    <location>
        <begin position="288"/>
        <end position="319"/>
    </location>
</feature>
<dbReference type="GO" id="GO:0035438">
    <property type="term" value="F:cyclic-di-GMP binding"/>
    <property type="evidence" value="ECO:0007669"/>
    <property type="project" value="InterPro"/>
</dbReference>
<dbReference type="InterPro" id="IPR009875">
    <property type="entry name" value="PilZ_domain"/>
</dbReference>
<dbReference type="PRINTS" id="PR00260">
    <property type="entry name" value="CHEMTRNSDUCR"/>
</dbReference>
<gene>
    <name evidence="7" type="ORF">DW927_04810</name>
</gene>
<comment type="caution">
    <text evidence="7">The sequence shown here is derived from an EMBL/GenBank/DDBJ whole genome shotgun (WGS) entry which is preliminary data.</text>
</comment>
<dbReference type="Pfam" id="PF00015">
    <property type="entry name" value="MCPsignal"/>
    <property type="match status" value="1"/>
</dbReference>
<dbReference type="AlphaFoldDB" id="A0A3R6A5V8"/>
<feature type="transmembrane region" description="Helical" evidence="5">
    <location>
        <begin position="117"/>
        <end position="135"/>
    </location>
</feature>
<dbReference type="SUPFAM" id="SSF141371">
    <property type="entry name" value="PilZ domain-like"/>
    <property type="match status" value="1"/>
</dbReference>
<evidence type="ECO:0000256" key="2">
    <source>
        <dbReference type="ARBA" id="ARBA00029447"/>
    </source>
</evidence>
<dbReference type="SMART" id="SM00283">
    <property type="entry name" value="MA"/>
    <property type="match status" value="1"/>
</dbReference>
<keyword evidence="4" id="KW-0175">Coiled coil</keyword>
<feature type="transmembrane region" description="Helical" evidence="5">
    <location>
        <begin position="21"/>
        <end position="38"/>
    </location>
</feature>
<organism evidence="7 8">
    <name type="scientific">Roseburia intestinalis</name>
    <dbReference type="NCBI Taxonomy" id="166486"/>
    <lineage>
        <taxon>Bacteria</taxon>
        <taxon>Bacillati</taxon>
        <taxon>Bacillota</taxon>
        <taxon>Clostridia</taxon>
        <taxon>Lachnospirales</taxon>
        <taxon>Lachnospiraceae</taxon>
        <taxon>Roseburia</taxon>
    </lineage>
</organism>
<dbReference type="Gene3D" id="2.40.10.220">
    <property type="entry name" value="predicted glycosyltransferase like domains"/>
    <property type="match status" value="1"/>
</dbReference>
<sequence>MQDYDESFFIAKANKRASITWFVLLLIASVFYGIKVGRGQLKEAYFAGFFVAGWLSYLGGRILLRFKHADSLRYKWVVGLGYLIFYAVIAWTSLDEVSYVFILPLVCILILYKDPKFIRTMMGITLFVLISSNLYKGLAKGMMDFVASEECVLQFAIVICCYACTNMAIAHLVQSDGALTASIKSNLARVVKTVEQVKGASNEIVDGVTVVRELADENRTGANDVMKDMKNLADNNEVLNDKTLSSVEMTNVIDTQVKNVAGLMEQVVQLIGASVDHANISAEELVEVVEITNKMATLSKEVEQVLEDFKAEFKNVKEETSTIEGITSKTNLLALNASIEAARAGEAGKGFAVVANEIRELSSGTQTSSNSIMEALSRLEAISEKMMKSISETVELIQVNIEKVSNVNQSVTNITNDATSLGENIKVVDSAVKEVETSNQTLTDNMHQVGEVMEVMTQSINGAELTTRTMLSKYEASAKSALDIESVVGKLMEELGIGGFMGVQDVKPGMKITITLNDDSSKKEYAGEVADCSGKDLFVTAESGVKDFVDKKNKHELCKLHIVVDNVLYYWDDIEIHPVRQGEKGQYKLHIESNPKVYNRRKYPRMPISNACTIRLEGTDKTYSGKMVNISANGFAFSVRDNVFASQKGRNVQLDVKDFAVIGNKPLTGCVIRSSNNEGEFIVGCRMPEDSEPIKEYVSRNYNGN</sequence>
<name>A0A3R6A5V8_9FIRM</name>
<dbReference type="Proteomes" id="UP000284465">
    <property type="component" value="Unassembled WGS sequence"/>
</dbReference>
<feature type="transmembrane region" description="Helical" evidence="5">
    <location>
        <begin position="76"/>
        <end position="91"/>
    </location>
</feature>
<dbReference type="PANTHER" id="PTHR32089">
    <property type="entry name" value="METHYL-ACCEPTING CHEMOTAXIS PROTEIN MCPB"/>
    <property type="match status" value="1"/>
</dbReference>
<dbReference type="RefSeq" id="WP_118590570.1">
    <property type="nucleotide sequence ID" value="NZ_QSFP01000004.1"/>
</dbReference>